<sequence>MPNEPLLEMLSTARAFSATTMTIHQDVNDFVGGPASDPKFTRTRVRRYLSQYGFRGSKLKAEVERICTFNRSKGDWKYPYGWSELDLTGPMRRMFGLKRKRNLFILDEFWSLVS</sequence>
<evidence type="ECO:0000313" key="1">
    <source>
        <dbReference type="EMBL" id="CNI66882.1"/>
    </source>
</evidence>
<name>A0A0T9RJV8_9GAMM</name>
<proteinExistence type="predicted"/>
<dbReference type="AlphaFoldDB" id="A0A0T9RJV8"/>
<evidence type="ECO:0000313" key="2">
    <source>
        <dbReference type="Proteomes" id="UP000045840"/>
    </source>
</evidence>
<dbReference type="RefSeq" id="WP_049615376.1">
    <property type="nucleotide sequence ID" value="NZ_CQAZ01000094.1"/>
</dbReference>
<gene>
    <name evidence="1" type="ORF">ERS008529_04637</name>
</gene>
<dbReference type="EMBL" id="CQAZ01000094">
    <property type="protein sequence ID" value="CNI66882.1"/>
    <property type="molecule type" value="Genomic_DNA"/>
</dbReference>
<protein>
    <submittedName>
        <fullName evidence="1">Uncharacterized protein</fullName>
    </submittedName>
</protein>
<accession>A0A0T9RJV8</accession>
<dbReference type="Proteomes" id="UP000045840">
    <property type="component" value="Unassembled WGS sequence"/>
</dbReference>
<organism evidence="1 2">
    <name type="scientific">Yersinia pekkanenii</name>
    <dbReference type="NCBI Taxonomy" id="1288385"/>
    <lineage>
        <taxon>Bacteria</taxon>
        <taxon>Pseudomonadati</taxon>
        <taxon>Pseudomonadota</taxon>
        <taxon>Gammaproteobacteria</taxon>
        <taxon>Enterobacterales</taxon>
        <taxon>Yersiniaceae</taxon>
        <taxon>Yersinia</taxon>
    </lineage>
</organism>
<reference evidence="2" key="1">
    <citation type="submission" date="2015-03" db="EMBL/GenBank/DDBJ databases">
        <authorList>
            <consortium name="Pathogen Informatics"/>
        </authorList>
    </citation>
    <scope>NUCLEOTIDE SEQUENCE [LARGE SCALE GENOMIC DNA]</scope>
    <source>
        <strain evidence="2">A125KOH2</strain>
    </source>
</reference>